<dbReference type="NCBIfam" id="TIGR03317">
    <property type="entry name" value="ygfZ_signature"/>
    <property type="match status" value="1"/>
</dbReference>
<evidence type="ECO:0000313" key="4">
    <source>
        <dbReference type="Proteomes" id="UP000272503"/>
    </source>
</evidence>
<keyword evidence="1" id="KW-0809">Transit peptide</keyword>
<dbReference type="AlphaFoldDB" id="A0A3L7ABM7"/>
<dbReference type="EMBL" id="RCUX01000002">
    <property type="protein sequence ID" value="RLP77384.1"/>
    <property type="molecule type" value="Genomic_DNA"/>
</dbReference>
<dbReference type="InterPro" id="IPR017703">
    <property type="entry name" value="YgfZ/GCV_T_CS"/>
</dbReference>
<accession>A0A3L7ABM7</accession>
<gene>
    <name evidence="3" type="ORF">D9V32_02735</name>
</gene>
<organism evidence="3 4">
    <name type="scientific">Mycetocola tolaasinivorans</name>
    <dbReference type="NCBI Taxonomy" id="76635"/>
    <lineage>
        <taxon>Bacteria</taxon>
        <taxon>Bacillati</taxon>
        <taxon>Actinomycetota</taxon>
        <taxon>Actinomycetes</taxon>
        <taxon>Micrococcales</taxon>
        <taxon>Microbacteriaceae</taxon>
        <taxon>Mycetocola</taxon>
    </lineage>
</organism>
<dbReference type="PANTHER" id="PTHR22602">
    <property type="entry name" value="TRANSFERASE CAF17, MITOCHONDRIAL-RELATED"/>
    <property type="match status" value="1"/>
</dbReference>
<dbReference type="Gene3D" id="3.30.1360.120">
    <property type="entry name" value="Probable tRNA modification gtpase trme, domain 1"/>
    <property type="match status" value="1"/>
</dbReference>
<comment type="caution">
    <text evidence="3">The sequence shown here is derived from an EMBL/GenBank/DDBJ whole genome shotgun (WGS) entry which is preliminary data.</text>
</comment>
<keyword evidence="4" id="KW-1185">Reference proteome</keyword>
<dbReference type="OrthoDB" id="9796287at2"/>
<evidence type="ECO:0000256" key="2">
    <source>
        <dbReference type="PIRSR" id="PIRSR006487-1"/>
    </source>
</evidence>
<proteinExistence type="predicted"/>
<feature type="binding site" evidence="2">
    <location>
        <position position="199"/>
    </location>
    <ligand>
        <name>substrate</name>
    </ligand>
</feature>
<dbReference type="RefSeq" id="WP_121647367.1">
    <property type="nucleotide sequence ID" value="NZ_RCUX01000002.1"/>
</dbReference>
<protein>
    <submittedName>
        <fullName evidence="3">Folate-binding protein</fullName>
    </submittedName>
</protein>
<dbReference type="InterPro" id="IPR045179">
    <property type="entry name" value="YgfZ/GcvT"/>
</dbReference>
<dbReference type="PIRSF" id="PIRSF006487">
    <property type="entry name" value="GcvT"/>
    <property type="match status" value="1"/>
</dbReference>
<dbReference type="InterPro" id="IPR027266">
    <property type="entry name" value="TrmE/GcvT-like"/>
</dbReference>
<dbReference type="SUPFAM" id="SSF103025">
    <property type="entry name" value="Folate-binding domain"/>
    <property type="match status" value="1"/>
</dbReference>
<evidence type="ECO:0000313" key="3">
    <source>
        <dbReference type="EMBL" id="RLP77384.1"/>
    </source>
</evidence>
<dbReference type="Proteomes" id="UP000272503">
    <property type="component" value="Unassembled WGS sequence"/>
</dbReference>
<reference evidence="3 4" key="1">
    <citation type="submission" date="2018-10" db="EMBL/GenBank/DDBJ databases">
        <authorList>
            <person name="Li J."/>
        </authorList>
    </citation>
    <scope>NUCLEOTIDE SEQUENCE [LARGE SCALE GENOMIC DNA]</scope>
    <source>
        <strain evidence="3 4">IF 016277</strain>
    </source>
</reference>
<evidence type="ECO:0000256" key="1">
    <source>
        <dbReference type="ARBA" id="ARBA00022946"/>
    </source>
</evidence>
<sequence>MTALPQTPFAALPGAIVPEESADPGVPAHYGNPLREQRALDAGKALVDLSTRTVLELRGEDRLTWLNSITSGLITALAVGDSGETLVLSPQGRIEHAAGLIDDGVSLWLLPESSSAEALVAWLLKMRFRARVEILDRTEDFAIVGLLERDGGIALDALPAAAPNDVPLIWRDPWTHVVDGGWQYSRPDTHPGVDYTWREVLVPRTALAEVAAAHPAAGALAAEALRIAAWRPREITEVDDHAIPHETDWLRSAVHLNKGCYRGQETIAKVHNLGHPPRRFVQLHLDGSEGFLPEPGAEIRAFKAGEPRIVGKVTSVANHYEFGPIALGVIRRAVDPTIGLDVARPAGENEEPGWLAAAQEIIVPSDAGSVADIPRLPRIGGRRA</sequence>
<name>A0A3L7ABM7_9MICO</name>
<dbReference type="PANTHER" id="PTHR22602:SF0">
    <property type="entry name" value="TRANSFERASE CAF17, MITOCHONDRIAL-RELATED"/>
    <property type="match status" value="1"/>
</dbReference>
<dbReference type="GO" id="GO:0016226">
    <property type="term" value="P:iron-sulfur cluster assembly"/>
    <property type="evidence" value="ECO:0007669"/>
    <property type="project" value="TreeGrafter"/>
</dbReference>